<reference evidence="4" key="1">
    <citation type="submission" date="2016-10" db="EMBL/GenBank/DDBJ databases">
        <authorList>
            <person name="Varghese N."/>
            <person name="Submissions S."/>
        </authorList>
    </citation>
    <scope>NUCLEOTIDE SEQUENCE [LARGE SCALE GENOMIC DNA]</scope>
    <source>
        <strain evidence="4">CGMCC 1.6444</strain>
    </source>
</reference>
<proteinExistence type="predicted"/>
<feature type="transmembrane region" description="Helical" evidence="1">
    <location>
        <begin position="77"/>
        <end position="110"/>
    </location>
</feature>
<dbReference type="AlphaFoldDB" id="A0A1H0JEQ2"/>
<evidence type="ECO:0000313" key="4">
    <source>
        <dbReference type="Proteomes" id="UP000199075"/>
    </source>
</evidence>
<feature type="domain" description="HPP transmembrane region" evidence="2">
    <location>
        <begin position="17"/>
        <end position="172"/>
    </location>
</feature>
<organism evidence="3 4">
    <name type="scientific">Halomonas shengliensis</name>
    <dbReference type="NCBI Taxonomy" id="419597"/>
    <lineage>
        <taxon>Bacteria</taxon>
        <taxon>Pseudomonadati</taxon>
        <taxon>Pseudomonadota</taxon>
        <taxon>Gammaproteobacteria</taxon>
        <taxon>Oceanospirillales</taxon>
        <taxon>Halomonadaceae</taxon>
        <taxon>Halomonas</taxon>
    </lineage>
</organism>
<gene>
    <name evidence="3" type="ORF">SAMN04487957_10682</name>
</gene>
<sequence length="175" mass="18681">MKTYLGKMRGERLQRETPDLVDALWSWLGAVVGMGAICWLSAHWLSQHLLIVASFGATSVLLYAAPESPFAQPRNVLLGSLLSAVAGVACFQLLGATPLAVTLAVSLSILLMQLTHSVHPPGAAAALVAVIGGPEITGLGWWYPLMPIGIGCAIMLVVAVLVNNLARHRRYPLHW</sequence>
<keyword evidence="1" id="KW-0472">Membrane</keyword>
<keyword evidence="1" id="KW-1133">Transmembrane helix</keyword>
<protein>
    <submittedName>
        <fullName evidence="3">HPP family protein</fullName>
    </submittedName>
</protein>
<name>A0A1H0JEQ2_9GAMM</name>
<dbReference type="STRING" id="419597.SAMN04487957_10682"/>
<dbReference type="InterPro" id="IPR058581">
    <property type="entry name" value="TM_HPP"/>
</dbReference>
<dbReference type="OrthoDB" id="9811720at2"/>
<keyword evidence="1" id="KW-0812">Transmembrane</keyword>
<dbReference type="EMBL" id="FNIV01000006">
    <property type="protein sequence ID" value="SDO42020.1"/>
    <property type="molecule type" value="Genomic_DNA"/>
</dbReference>
<evidence type="ECO:0000313" key="3">
    <source>
        <dbReference type="EMBL" id="SDO42020.1"/>
    </source>
</evidence>
<dbReference type="PANTHER" id="PTHR33741">
    <property type="entry name" value="TRANSMEMBRANE PROTEIN DDB_G0269096-RELATED"/>
    <property type="match status" value="1"/>
</dbReference>
<accession>A0A1H0JEQ2</accession>
<evidence type="ECO:0000259" key="2">
    <source>
        <dbReference type="Pfam" id="PF04982"/>
    </source>
</evidence>
<dbReference type="Proteomes" id="UP000199075">
    <property type="component" value="Unassembled WGS sequence"/>
</dbReference>
<feature type="transmembrane region" description="Helical" evidence="1">
    <location>
        <begin position="20"/>
        <end position="42"/>
    </location>
</feature>
<feature type="transmembrane region" description="Helical" evidence="1">
    <location>
        <begin position="141"/>
        <end position="162"/>
    </location>
</feature>
<evidence type="ECO:0000256" key="1">
    <source>
        <dbReference type="SAM" id="Phobius"/>
    </source>
</evidence>
<feature type="transmembrane region" description="Helical" evidence="1">
    <location>
        <begin position="48"/>
        <end position="65"/>
    </location>
</feature>
<dbReference type="PANTHER" id="PTHR33741:SF5">
    <property type="entry name" value="TRANSMEMBRANE PROTEIN DDB_G0269096-RELATED"/>
    <property type="match status" value="1"/>
</dbReference>
<dbReference type="RefSeq" id="WP_089678993.1">
    <property type="nucleotide sequence ID" value="NZ_FNIV01000006.1"/>
</dbReference>
<keyword evidence="4" id="KW-1185">Reference proteome</keyword>
<dbReference type="InterPro" id="IPR007065">
    <property type="entry name" value="HPP"/>
</dbReference>
<dbReference type="Pfam" id="PF04982">
    <property type="entry name" value="TM_HPP"/>
    <property type="match status" value="1"/>
</dbReference>